<feature type="non-terminal residue" evidence="2">
    <location>
        <position position="67"/>
    </location>
</feature>
<dbReference type="InterPro" id="IPR036179">
    <property type="entry name" value="Ig-like_dom_sf"/>
</dbReference>
<name>A0A0B7BZZ1_9EUPU</name>
<evidence type="ECO:0000313" key="2">
    <source>
        <dbReference type="EMBL" id="CEK98804.1"/>
    </source>
</evidence>
<feature type="non-terminal residue" evidence="2">
    <location>
        <position position="1"/>
    </location>
</feature>
<sequence>FAVGDTLKLHCNVKGFPIIITWYKDDNIINSVINNTRVLMMSHNGIKNSILQITNLKLTDSGIYRCQ</sequence>
<reference evidence="2" key="1">
    <citation type="submission" date="2014-12" db="EMBL/GenBank/DDBJ databases">
        <title>Insight into the proteome of Arion vulgaris.</title>
        <authorList>
            <person name="Aradska J."/>
            <person name="Bulat T."/>
            <person name="Smidak R."/>
            <person name="Sarate P."/>
            <person name="Gangsoo J."/>
            <person name="Sialana F."/>
            <person name="Bilban M."/>
            <person name="Lubec G."/>
        </authorList>
    </citation>
    <scope>NUCLEOTIDE SEQUENCE</scope>
    <source>
        <tissue evidence="2">Skin</tissue>
    </source>
</reference>
<dbReference type="InterPro" id="IPR013783">
    <property type="entry name" value="Ig-like_fold"/>
</dbReference>
<organism evidence="2">
    <name type="scientific">Arion vulgaris</name>
    <dbReference type="NCBI Taxonomy" id="1028688"/>
    <lineage>
        <taxon>Eukaryota</taxon>
        <taxon>Metazoa</taxon>
        <taxon>Spiralia</taxon>
        <taxon>Lophotrochozoa</taxon>
        <taxon>Mollusca</taxon>
        <taxon>Gastropoda</taxon>
        <taxon>Heterobranchia</taxon>
        <taxon>Euthyneura</taxon>
        <taxon>Panpulmonata</taxon>
        <taxon>Eupulmonata</taxon>
        <taxon>Stylommatophora</taxon>
        <taxon>Helicina</taxon>
        <taxon>Arionoidea</taxon>
        <taxon>Arionidae</taxon>
        <taxon>Arion</taxon>
    </lineage>
</organism>
<dbReference type="PROSITE" id="PS50835">
    <property type="entry name" value="IG_LIKE"/>
    <property type="match status" value="1"/>
</dbReference>
<feature type="domain" description="Ig-like" evidence="1">
    <location>
        <begin position="1"/>
        <end position="67"/>
    </location>
</feature>
<dbReference type="Gene3D" id="2.60.40.10">
    <property type="entry name" value="Immunoglobulins"/>
    <property type="match status" value="1"/>
</dbReference>
<protein>
    <recommendedName>
        <fullName evidence="1">Ig-like domain-containing protein</fullName>
    </recommendedName>
</protein>
<evidence type="ECO:0000259" key="1">
    <source>
        <dbReference type="PROSITE" id="PS50835"/>
    </source>
</evidence>
<dbReference type="CDD" id="cd00096">
    <property type="entry name" value="Ig"/>
    <property type="match status" value="1"/>
</dbReference>
<gene>
    <name evidence="2" type="primary">ORF219650</name>
</gene>
<dbReference type="InterPro" id="IPR007110">
    <property type="entry name" value="Ig-like_dom"/>
</dbReference>
<proteinExistence type="predicted"/>
<dbReference type="Pfam" id="PF13927">
    <property type="entry name" value="Ig_3"/>
    <property type="match status" value="1"/>
</dbReference>
<dbReference type="EMBL" id="HACG01051933">
    <property type="protein sequence ID" value="CEK98804.1"/>
    <property type="molecule type" value="Transcribed_RNA"/>
</dbReference>
<dbReference type="SUPFAM" id="SSF48726">
    <property type="entry name" value="Immunoglobulin"/>
    <property type="match status" value="1"/>
</dbReference>
<accession>A0A0B7BZZ1</accession>
<dbReference type="AlphaFoldDB" id="A0A0B7BZZ1"/>